<name>A0A4U6TR85_SETVI</name>
<sequence>MEEKTLHMIAKCSYARQVWRIMAQWNNFQLQALTNVHRLLNWWELMISAGTASREEQIQTMIYTAWNIWKERCRRVFDNKALSLTDFSAVIRNDIAMYKQALLSEG</sequence>
<dbReference type="Proteomes" id="UP000298652">
    <property type="component" value="Chromosome 8"/>
</dbReference>
<protein>
    <submittedName>
        <fullName evidence="1">Uncharacterized protein</fullName>
    </submittedName>
</protein>
<evidence type="ECO:0000313" key="2">
    <source>
        <dbReference type="Proteomes" id="UP000298652"/>
    </source>
</evidence>
<accession>A0A4U6TR85</accession>
<dbReference type="OMA" id="WWELMIS"/>
<evidence type="ECO:0000313" key="1">
    <source>
        <dbReference type="EMBL" id="TKW00067.1"/>
    </source>
</evidence>
<dbReference type="EMBL" id="CM016559">
    <property type="protein sequence ID" value="TKW00067.1"/>
    <property type="molecule type" value="Genomic_DNA"/>
</dbReference>
<keyword evidence="2" id="KW-1185">Reference proteome</keyword>
<dbReference type="AlphaFoldDB" id="A0A4U6TR85"/>
<gene>
    <name evidence="1" type="ORF">SEVIR_8G084500v2</name>
</gene>
<reference evidence="1" key="1">
    <citation type="submission" date="2019-03" db="EMBL/GenBank/DDBJ databases">
        <title>WGS assembly of Setaria viridis.</title>
        <authorList>
            <person name="Huang P."/>
            <person name="Jenkins J."/>
            <person name="Grimwood J."/>
            <person name="Barry K."/>
            <person name="Healey A."/>
            <person name="Mamidi S."/>
            <person name="Sreedasyam A."/>
            <person name="Shu S."/>
            <person name="Feldman M."/>
            <person name="Wu J."/>
            <person name="Yu Y."/>
            <person name="Chen C."/>
            <person name="Johnson J."/>
            <person name="Rokhsar D."/>
            <person name="Baxter I."/>
            <person name="Schmutz J."/>
            <person name="Brutnell T."/>
            <person name="Kellogg E."/>
        </authorList>
    </citation>
    <scope>NUCLEOTIDE SEQUENCE [LARGE SCALE GENOMIC DNA]</scope>
</reference>
<proteinExistence type="predicted"/>
<organism evidence="1 2">
    <name type="scientific">Setaria viridis</name>
    <name type="common">Green bristlegrass</name>
    <name type="synonym">Setaria italica subsp. viridis</name>
    <dbReference type="NCBI Taxonomy" id="4556"/>
    <lineage>
        <taxon>Eukaryota</taxon>
        <taxon>Viridiplantae</taxon>
        <taxon>Streptophyta</taxon>
        <taxon>Embryophyta</taxon>
        <taxon>Tracheophyta</taxon>
        <taxon>Spermatophyta</taxon>
        <taxon>Magnoliopsida</taxon>
        <taxon>Liliopsida</taxon>
        <taxon>Poales</taxon>
        <taxon>Poaceae</taxon>
        <taxon>PACMAD clade</taxon>
        <taxon>Panicoideae</taxon>
        <taxon>Panicodae</taxon>
        <taxon>Paniceae</taxon>
        <taxon>Cenchrinae</taxon>
        <taxon>Setaria</taxon>
    </lineage>
</organism>
<dbReference type="Gramene" id="TKW00067">
    <property type="protein sequence ID" value="TKW00067"/>
    <property type="gene ID" value="SEVIR_8G084500v2"/>
</dbReference>